<evidence type="ECO:0000256" key="1">
    <source>
        <dbReference type="ARBA" id="ARBA00004651"/>
    </source>
</evidence>
<proteinExistence type="predicted"/>
<feature type="transmembrane region" description="Helical" evidence="6">
    <location>
        <begin position="107"/>
        <end position="130"/>
    </location>
</feature>
<evidence type="ECO:0000256" key="3">
    <source>
        <dbReference type="ARBA" id="ARBA00022692"/>
    </source>
</evidence>
<dbReference type="GO" id="GO:0043190">
    <property type="term" value="C:ATP-binding cassette (ABC) transporter complex"/>
    <property type="evidence" value="ECO:0007669"/>
    <property type="project" value="TreeGrafter"/>
</dbReference>
<dbReference type="PANTHER" id="PTHR33529">
    <property type="entry name" value="SLR0882 PROTEIN-RELATED"/>
    <property type="match status" value="1"/>
</dbReference>
<evidence type="ECO:0000313" key="7">
    <source>
        <dbReference type="EMBL" id="RXR20367.1"/>
    </source>
</evidence>
<dbReference type="OrthoDB" id="9807977at2"/>
<evidence type="ECO:0000256" key="4">
    <source>
        <dbReference type="ARBA" id="ARBA00022989"/>
    </source>
</evidence>
<evidence type="ECO:0000313" key="8">
    <source>
        <dbReference type="Proteomes" id="UP000290283"/>
    </source>
</evidence>
<comment type="subcellular location">
    <subcellularLocation>
        <location evidence="1">Cell membrane</location>
        <topology evidence="1">Multi-pass membrane protein</topology>
    </subcellularLocation>
</comment>
<protein>
    <submittedName>
        <fullName evidence="7">YjgP/YjgQ family permease</fullName>
    </submittedName>
</protein>
<feature type="transmembrane region" description="Helical" evidence="6">
    <location>
        <begin position="20"/>
        <end position="40"/>
    </location>
</feature>
<name>A0A4Q1K482_9FLAO</name>
<keyword evidence="5 6" id="KW-0472">Membrane</keyword>
<organism evidence="7 8">
    <name type="scientific">Flavobacterium amnicola</name>
    <dbReference type="NCBI Taxonomy" id="2506422"/>
    <lineage>
        <taxon>Bacteria</taxon>
        <taxon>Pseudomonadati</taxon>
        <taxon>Bacteroidota</taxon>
        <taxon>Flavobacteriia</taxon>
        <taxon>Flavobacteriales</taxon>
        <taxon>Flavobacteriaceae</taxon>
        <taxon>Flavobacterium</taxon>
    </lineage>
</organism>
<evidence type="ECO:0000256" key="6">
    <source>
        <dbReference type="SAM" id="Phobius"/>
    </source>
</evidence>
<keyword evidence="2" id="KW-1003">Cell membrane</keyword>
<dbReference type="AlphaFoldDB" id="A0A4Q1K482"/>
<dbReference type="EMBL" id="SBKO01000001">
    <property type="protein sequence ID" value="RXR20367.1"/>
    <property type="molecule type" value="Genomic_DNA"/>
</dbReference>
<feature type="transmembrane region" description="Helical" evidence="6">
    <location>
        <begin position="287"/>
        <end position="306"/>
    </location>
</feature>
<sequence>MFKALFSKLTIIDKYILKRYLATFFIMLLLFIPIGITLDVSEKINRILENNVPFINVAEYYLDFIIYFANLLFPIFLFLSIIWFTSKLANNTEIVAILSSGISFQRFLRPYIVGATIVSLLALLMGFFLVPKASEGFKTFRYTYLTGGGKEEMRKTNDVFRQISDSEFIYASNLNIENNTAYNFVLEKFDKEKLIYKITASSIEYNEKQKNYTLMNYTKRTVGELDDKLESEMSKSMKFNFEIEDLTPVVYIAETLMPNELDKFIEKERKRGSSNINTYLVVKYRKYTIPISAFILTIIAVAVSSMKRRGGMGINLAIGIGVAFSYVFLDKIFGTMAEKSDFSPFIAVWIPNIVFGILAYYLLKNAKR</sequence>
<keyword evidence="4 6" id="KW-1133">Transmembrane helix</keyword>
<keyword evidence="8" id="KW-1185">Reference proteome</keyword>
<dbReference type="GO" id="GO:0015920">
    <property type="term" value="P:lipopolysaccharide transport"/>
    <property type="evidence" value="ECO:0007669"/>
    <property type="project" value="TreeGrafter"/>
</dbReference>
<evidence type="ECO:0000256" key="5">
    <source>
        <dbReference type="ARBA" id="ARBA00023136"/>
    </source>
</evidence>
<dbReference type="Proteomes" id="UP000290283">
    <property type="component" value="Unassembled WGS sequence"/>
</dbReference>
<feature type="transmembrane region" description="Helical" evidence="6">
    <location>
        <begin position="60"/>
        <end position="86"/>
    </location>
</feature>
<comment type="caution">
    <text evidence="7">The sequence shown here is derived from an EMBL/GenBank/DDBJ whole genome shotgun (WGS) entry which is preliminary data.</text>
</comment>
<keyword evidence="3 6" id="KW-0812">Transmembrane</keyword>
<accession>A0A4Q1K482</accession>
<dbReference type="InterPro" id="IPR005495">
    <property type="entry name" value="LptG/LptF_permease"/>
</dbReference>
<feature type="transmembrane region" description="Helical" evidence="6">
    <location>
        <begin position="345"/>
        <end position="363"/>
    </location>
</feature>
<dbReference type="PANTHER" id="PTHR33529:SF8">
    <property type="entry name" value="PERMEASE, YJGP_YJGQ FAMILY"/>
    <property type="match status" value="1"/>
</dbReference>
<gene>
    <name evidence="7" type="ORF">EQG63_00080</name>
</gene>
<feature type="transmembrane region" description="Helical" evidence="6">
    <location>
        <begin position="313"/>
        <end position="333"/>
    </location>
</feature>
<reference evidence="8" key="1">
    <citation type="submission" date="2019-01" db="EMBL/GenBank/DDBJ databases">
        <title>Cytophagaceae bacterium strain CAR-16.</title>
        <authorList>
            <person name="Chen W.-M."/>
        </authorList>
    </citation>
    <scope>NUCLEOTIDE SEQUENCE [LARGE SCALE GENOMIC DNA]</scope>
    <source>
        <strain evidence="8">LLJ-11</strain>
    </source>
</reference>
<evidence type="ECO:0000256" key="2">
    <source>
        <dbReference type="ARBA" id="ARBA00022475"/>
    </source>
</evidence>
<dbReference type="Pfam" id="PF03739">
    <property type="entry name" value="LptF_LptG"/>
    <property type="match status" value="1"/>
</dbReference>
<dbReference type="RefSeq" id="WP_129433002.1">
    <property type="nucleotide sequence ID" value="NZ_SBKO01000001.1"/>
</dbReference>